<dbReference type="GO" id="GO:0016788">
    <property type="term" value="F:hydrolase activity, acting on ester bonds"/>
    <property type="evidence" value="ECO:0007669"/>
    <property type="project" value="UniProtKB-ARBA"/>
</dbReference>
<dbReference type="CDD" id="cd01839">
    <property type="entry name" value="SGNH_arylesterase_like"/>
    <property type="match status" value="1"/>
</dbReference>
<dbReference type="Proteomes" id="UP001196509">
    <property type="component" value="Unassembled WGS sequence"/>
</dbReference>
<evidence type="ECO:0000313" key="3">
    <source>
        <dbReference type="EMBL" id="MBW8635693.1"/>
    </source>
</evidence>
<dbReference type="InterPro" id="IPR036514">
    <property type="entry name" value="SGNH_hydro_sf"/>
</dbReference>
<comment type="caution">
    <text evidence="3">The sequence shown here is derived from an EMBL/GenBank/DDBJ whole genome shotgun (WGS) entry which is preliminary data.</text>
</comment>
<keyword evidence="4" id="KW-1185">Reference proteome</keyword>
<evidence type="ECO:0000256" key="1">
    <source>
        <dbReference type="SAM" id="MobiDB-lite"/>
    </source>
</evidence>
<dbReference type="InterPro" id="IPR051532">
    <property type="entry name" value="Ester_Hydrolysis_Enzymes"/>
</dbReference>
<dbReference type="PANTHER" id="PTHR30383">
    <property type="entry name" value="THIOESTERASE 1/PROTEASE 1/LYSOPHOSPHOLIPASE L1"/>
    <property type="match status" value="1"/>
</dbReference>
<dbReference type="EMBL" id="JAICBX010000001">
    <property type="protein sequence ID" value="MBW8635693.1"/>
    <property type="molecule type" value="Genomic_DNA"/>
</dbReference>
<dbReference type="Pfam" id="PF13472">
    <property type="entry name" value="Lipase_GDSL_2"/>
    <property type="match status" value="1"/>
</dbReference>
<dbReference type="InterPro" id="IPR013830">
    <property type="entry name" value="SGNH_hydro"/>
</dbReference>
<accession>A0AAE3CZA6</accession>
<dbReference type="RefSeq" id="WP_220226419.1">
    <property type="nucleotide sequence ID" value="NZ_JAICBX010000001.1"/>
</dbReference>
<feature type="domain" description="SGNH hydrolase-type esterase" evidence="2">
    <location>
        <begin position="6"/>
        <end position="198"/>
    </location>
</feature>
<dbReference type="PANTHER" id="PTHR30383:SF29">
    <property type="entry name" value="SGNH HYDROLASE-TYPE ESTERASE DOMAIN-CONTAINING PROTEIN"/>
    <property type="match status" value="1"/>
</dbReference>
<dbReference type="AlphaFoldDB" id="A0AAE3CZA6"/>
<feature type="region of interest" description="Disordered" evidence="1">
    <location>
        <begin position="56"/>
        <end position="76"/>
    </location>
</feature>
<sequence length="216" mass="23307">MKTIVCYGDSNTHGTVPITNLGDRHRYAHDQRWPGVLDRRLAPHWRVIEAGLPGRTTVHDDPIEGPQRNGKTGLPVSLESHRDVDLLIIMLGTNDLKPRFGVSAYEIAASAGKLAMIAQASQCGPDGGAPKILLVAPPPVRETGVLAEMFAGAEEKSVRFGELYGQAARANRCLYLDAGDIIESSATDGVHFEPDMHARLGNAIADLIERDIGLDI</sequence>
<keyword evidence="3" id="KW-0378">Hydrolase</keyword>
<evidence type="ECO:0000259" key="2">
    <source>
        <dbReference type="Pfam" id="PF13472"/>
    </source>
</evidence>
<proteinExistence type="predicted"/>
<reference evidence="3" key="1">
    <citation type="submission" date="2021-08" db="EMBL/GenBank/DDBJ databases">
        <title>Hoeflea bacterium WL0058 sp. nov., isolated from the sediment.</title>
        <authorList>
            <person name="Wang L."/>
            <person name="Zhang D."/>
        </authorList>
    </citation>
    <scope>NUCLEOTIDE SEQUENCE</scope>
    <source>
        <strain evidence="3">WL0058</strain>
    </source>
</reference>
<evidence type="ECO:0000313" key="4">
    <source>
        <dbReference type="Proteomes" id="UP001196509"/>
    </source>
</evidence>
<dbReference type="SUPFAM" id="SSF52266">
    <property type="entry name" value="SGNH hydrolase"/>
    <property type="match status" value="1"/>
</dbReference>
<protein>
    <submittedName>
        <fullName evidence="3">SGNH/GDSL hydrolase family protein</fullName>
    </submittedName>
</protein>
<dbReference type="Gene3D" id="3.40.50.1110">
    <property type="entry name" value="SGNH hydrolase"/>
    <property type="match status" value="1"/>
</dbReference>
<gene>
    <name evidence="3" type="ORF">K1W69_00720</name>
</gene>
<organism evidence="3 4">
    <name type="scientific">Flavimaribacter sediminis</name>
    <dbReference type="NCBI Taxonomy" id="2865987"/>
    <lineage>
        <taxon>Bacteria</taxon>
        <taxon>Pseudomonadati</taxon>
        <taxon>Pseudomonadota</taxon>
        <taxon>Alphaproteobacteria</taxon>
        <taxon>Hyphomicrobiales</taxon>
        <taxon>Rhizobiaceae</taxon>
        <taxon>Flavimaribacter</taxon>
    </lineage>
</organism>
<name>A0AAE3CZA6_9HYPH</name>